<proteinExistence type="predicted"/>
<organism evidence="2 3">
    <name type="scientific">Rhynchophorus ferrugineus</name>
    <name type="common">Red palm weevil</name>
    <name type="synonym">Curculio ferrugineus</name>
    <dbReference type="NCBI Taxonomy" id="354439"/>
    <lineage>
        <taxon>Eukaryota</taxon>
        <taxon>Metazoa</taxon>
        <taxon>Ecdysozoa</taxon>
        <taxon>Arthropoda</taxon>
        <taxon>Hexapoda</taxon>
        <taxon>Insecta</taxon>
        <taxon>Pterygota</taxon>
        <taxon>Neoptera</taxon>
        <taxon>Endopterygota</taxon>
        <taxon>Coleoptera</taxon>
        <taxon>Polyphaga</taxon>
        <taxon>Cucujiformia</taxon>
        <taxon>Curculionidae</taxon>
        <taxon>Dryophthorinae</taxon>
        <taxon>Rhynchophorus</taxon>
    </lineage>
</organism>
<keyword evidence="3" id="KW-1185">Reference proteome</keyword>
<feature type="region of interest" description="Disordered" evidence="1">
    <location>
        <begin position="9"/>
        <end position="48"/>
    </location>
</feature>
<evidence type="ECO:0000313" key="3">
    <source>
        <dbReference type="Proteomes" id="UP000625711"/>
    </source>
</evidence>
<accession>A0A834MJK8</accession>
<feature type="compositionally biased region" description="Basic and acidic residues" evidence="1">
    <location>
        <begin position="9"/>
        <end position="39"/>
    </location>
</feature>
<protein>
    <submittedName>
        <fullName evidence="2">Uncharacterized protein</fullName>
    </submittedName>
</protein>
<name>A0A834MJK8_RHYFE</name>
<gene>
    <name evidence="2" type="ORF">GWI33_006175</name>
</gene>
<dbReference type="AlphaFoldDB" id="A0A834MJK8"/>
<evidence type="ECO:0000256" key="1">
    <source>
        <dbReference type="SAM" id="MobiDB-lite"/>
    </source>
</evidence>
<reference evidence="2" key="1">
    <citation type="submission" date="2020-08" db="EMBL/GenBank/DDBJ databases">
        <title>Genome sequencing and assembly of the red palm weevil Rhynchophorus ferrugineus.</title>
        <authorList>
            <person name="Dias G.B."/>
            <person name="Bergman C.M."/>
            <person name="Manee M."/>
        </authorList>
    </citation>
    <scope>NUCLEOTIDE SEQUENCE</scope>
    <source>
        <strain evidence="2">AA-2017</strain>
        <tissue evidence="2">Whole larva</tissue>
    </source>
</reference>
<dbReference type="Proteomes" id="UP000625711">
    <property type="component" value="Unassembled WGS sequence"/>
</dbReference>
<sequence>MRQFKCMARAERARAAPGEHERNDASGEWGETSRCDRPSGSRGGRGVPRRRRWWTTVSLLREVRQNDECFFLSPL</sequence>
<evidence type="ECO:0000313" key="2">
    <source>
        <dbReference type="EMBL" id="KAF7286303.1"/>
    </source>
</evidence>
<comment type="caution">
    <text evidence="2">The sequence shown here is derived from an EMBL/GenBank/DDBJ whole genome shotgun (WGS) entry which is preliminary data.</text>
</comment>
<dbReference type="EMBL" id="JAACXV010000030">
    <property type="protein sequence ID" value="KAF7286303.1"/>
    <property type="molecule type" value="Genomic_DNA"/>
</dbReference>